<evidence type="ECO:0000313" key="1">
    <source>
        <dbReference type="EMBL" id="KAG6970029.1"/>
    </source>
</evidence>
<protein>
    <submittedName>
        <fullName evidence="1">Uncharacterized protein</fullName>
    </submittedName>
</protein>
<accession>A0A8T1UVS6</accession>
<sequence length="88" mass="10103">MLHFANRYLSKLFLYALIPSGWPTLRRTRRSGRHRFRTGSLSASVFAGTRKILLLSCLKLHRAAPMQHWLSLPSTWCTSPHHTTPNCS</sequence>
<organism evidence="1 2">
    <name type="scientific">Phytophthora cactorum</name>
    <dbReference type="NCBI Taxonomy" id="29920"/>
    <lineage>
        <taxon>Eukaryota</taxon>
        <taxon>Sar</taxon>
        <taxon>Stramenopiles</taxon>
        <taxon>Oomycota</taxon>
        <taxon>Peronosporomycetes</taxon>
        <taxon>Peronosporales</taxon>
        <taxon>Peronosporaceae</taxon>
        <taxon>Phytophthora</taxon>
    </lineage>
</organism>
<dbReference type="Proteomes" id="UP000688947">
    <property type="component" value="Unassembled WGS sequence"/>
</dbReference>
<evidence type="ECO:0000313" key="2">
    <source>
        <dbReference type="Proteomes" id="UP000688947"/>
    </source>
</evidence>
<dbReference type="AlphaFoldDB" id="A0A8T1UVS6"/>
<reference evidence="1" key="1">
    <citation type="submission" date="2021-01" db="EMBL/GenBank/DDBJ databases">
        <title>Phytophthora aleatoria, a newly-described species from Pinus radiata is distinct from Phytophthora cactorum isolates based on comparative genomics.</title>
        <authorList>
            <person name="Mcdougal R."/>
            <person name="Panda P."/>
            <person name="Williams N."/>
            <person name="Studholme D.J."/>
        </authorList>
    </citation>
    <scope>NUCLEOTIDE SEQUENCE</scope>
    <source>
        <strain evidence="1">NZFS 3830</strain>
    </source>
</reference>
<proteinExistence type="predicted"/>
<comment type="caution">
    <text evidence="1">The sequence shown here is derived from an EMBL/GenBank/DDBJ whole genome shotgun (WGS) entry which is preliminary data.</text>
</comment>
<dbReference type="EMBL" id="JAENGZ010000082">
    <property type="protein sequence ID" value="KAG6970029.1"/>
    <property type="molecule type" value="Genomic_DNA"/>
</dbReference>
<gene>
    <name evidence="1" type="ORF">JG687_00002854</name>
</gene>
<name>A0A8T1UVS6_9STRA</name>